<dbReference type="CDD" id="cd00303">
    <property type="entry name" value="retropepsin_like"/>
    <property type="match status" value="1"/>
</dbReference>
<dbReference type="PANTHER" id="PTHR15503">
    <property type="entry name" value="LDOC1 RELATED"/>
    <property type="match status" value="1"/>
</dbReference>
<feature type="region of interest" description="Disordered" evidence="1">
    <location>
        <begin position="117"/>
        <end position="175"/>
    </location>
</feature>
<dbReference type="Gene3D" id="2.40.70.10">
    <property type="entry name" value="Acid Proteases"/>
    <property type="match status" value="1"/>
</dbReference>
<keyword evidence="3" id="KW-1185">Reference proteome</keyword>
<dbReference type="InterPro" id="IPR021109">
    <property type="entry name" value="Peptidase_aspartic_dom_sf"/>
</dbReference>
<feature type="non-terminal residue" evidence="2">
    <location>
        <position position="1"/>
    </location>
</feature>
<dbReference type="InterPro" id="IPR032567">
    <property type="entry name" value="RTL1-rel"/>
</dbReference>
<feature type="compositionally biased region" description="Polar residues" evidence="1">
    <location>
        <begin position="117"/>
        <end position="127"/>
    </location>
</feature>
<protein>
    <recommendedName>
        <fullName evidence="4">Reverse transcriptase, related</fullName>
    </recommendedName>
</protein>
<dbReference type="Proteomes" id="UP000030754">
    <property type="component" value="Unassembled WGS sequence"/>
</dbReference>
<dbReference type="AlphaFoldDB" id="U6MPB1"/>
<organism evidence="2 3">
    <name type="scientific">Eimeria necatrix</name>
    <dbReference type="NCBI Taxonomy" id="51315"/>
    <lineage>
        <taxon>Eukaryota</taxon>
        <taxon>Sar</taxon>
        <taxon>Alveolata</taxon>
        <taxon>Apicomplexa</taxon>
        <taxon>Conoidasida</taxon>
        <taxon>Coccidia</taxon>
        <taxon>Eucoccidiorida</taxon>
        <taxon>Eimeriorina</taxon>
        <taxon>Eimeriidae</taxon>
        <taxon>Eimeria</taxon>
    </lineage>
</organism>
<evidence type="ECO:0000256" key="1">
    <source>
        <dbReference type="SAM" id="MobiDB-lite"/>
    </source>
</evidence>
<dbReference type="EMBL" id="HG723319">
    <property type="protein sequence ID" value="CDJ65856.1"/>
    <property type="molecule type" value="Genomic_DNA"/>
</dbReference>
<dbReference type="SUPFAM" id="SSF56672">
    <property type="entry name" value="DNA/RNA polymerases"/>
    <property type="match status" value="1"/>
</dbReference>
<name>U6MPB1_9EIME</name>
<dbReference type="Pfam" id="PF08284">
    <property type="entry name" value="RVP_2"/>
    <property type="match status" value="1"/>
</dbReference>
<evidence type="ECO:0008006" key="4">
    <source>
        <dbReference type="Google" id="ProtNLM"/>
    </source>
</evidence>
<accession>U6MPB1</accession>
<dbReference type="SUPFAM" id="SSF50630">
    <property type="entry name" value="Acid proteases"/>
    <property type="match status" value="1"/>
</dbReference>
<feature type="compositionally biased region" description="Basic and acidic residues" evidence="1">
    <location>
        <begin position="162"/>
        <end position="175"/>
    </location>
</feature>
<dbReference type="PANTHER" id="PTHR15503:SF22">
    <property type="entry name" value="TRANSPOSON TY3-I GAG POLYPROTEIN"/>
    <property type="match status" value="1"/>
</dbReference>
<dbReference type="Gene3D" id="3.10.10.10">
    <property type="entry name" value="HIV Type 1 Reverse Transcriptase, subunit A, domain 1"/>
    <property type="match status" value="1"/>
</dbReference>
<evidence type="ECO:0000313" key="3">
    <source>
        <dbReference type="Proteomes" id="UP000030754"/>
    </source>
</evidence>
<dbReference type="InterPro" id="IPR043502">
    <property type="entry name" value="DNA/RNA_pol_sf"/>
</dbReference>
<gene>
    <name evidence="2" type="ORF">ENH_00011300</name>
</gene>
<reference evidence="2" key="2">
    <citation type="submission" date="2013-10" db="EMBL/GenBank/DDBJ databases">
        <authorList>
            <person name="Aslett M."/>
        </authorList>
    </citation>
    <scope>NUCLEOTIDE SEQUENCE [LARGE SCALE GENOMIC DNA]</scope>
    <source>
        <strain evidence="2">Houghton</strain>
    </source>
</reference>
<dbReference type="GeneID" id="25471315"/>
<sequence length="538" mass="59640">HQLTILYGSPASPIVVPAHYKACTGRYRQPQFPGPVEPSGLLSKPTDPVGARKSKIALGELMRAAASTRVADTRHVSGPARENVTNVPGKYARSVAVSDSMLGIVLLTNEWGNQLLNTAEGTDTSNGHAEGTQPLSETRWESESSSILSEEAPGATTASSRKSAEAREDSYRPDSTELAPHWWRETCMREPCDQGGALRYAGATAVLRVELAGSLCETFLDTGASRSFIRPKTVERLQLKVQRLPEEHKFTVATGEQLRIDRVMTGLTLWFRHARFSRDFLVGAVPYDLFLGLDWLTKHKVAWYFQSDKLQTYVNDQWCELPVVGTGEAKLQGNNPTVVHPRTPAEQAYEILAKQVAGMSTEEAAIFLRPPHKRHKTHAKTKAKARIKSLIRQAAADTKSLRAPLRAEGEEESPWPVAKLEHTPFDEWINSTEAQAIPCEIIEVLQEYRAVFSDTLPKGLPPKRPHDHHILLVPGKLPSKSAIYRMTPDQLTFHKQEIAKLLDSGRIGPTYSPICSPTIMVDKLDNGSGERKMRMVVN</sequence>
<proteinExistence type="predicted"/>
<dbReference type="RefSeq" id="XP_013434323.1">
    <property type="nucleotide sequence ID" value="XM_013578869.1"/>
</dbReference>
<reference evidence="2" key="1">
    <citation type="submission" date="2013-10" db="EMBL/GenBank/DDBJ databases">
        <title>Genomic analysis of the causative agents of coccidiosis in chickens.</title>
        <authorList>
            <person name="Reid A.J."/>
            <person name="Blake D."/>
            <person name="Billington K."/>
            <person name="Browne H."/>
            <person name="Dunn M."/>
            <person name="Hung S."/>
            <person name="Kawahara F."/>
            <person name="Miranda-Saavedra D."/>
            <person name="Mourier T."/>
            <person name="Nagra H."/>
            <person name="Otto T.D."/>
            <person name="Rawlings N."/>
            <person name="Sanchez A."/>
            <person name="Sanders M."/>
            <person name="Subramaniam C."/>
            <person name="Tay Y."/>
            <person name="Dear P."/>
            <person name="Doerig C."/>
            <person name="Gruber A."/>
            <person name="Parkinson J."/>
            <person name="Shirley M."/>
            <person name="Wan K.L."/>
            <person name="Berriman M."/>
            <person name="Tomley F."/>
            <person name="Pain A."/>
        </authorList>
    </citation>
    <scope>NUCLEOTIDE SEQUENCE [LARGE SCALE GENOMIC DNA]</scope>
    <source>
        <strain evidence="2">Houghton</strain>
    </source>
</reference>
<dbReference type="VEuPathDB" id="ToxoDB:ENH_00011300"/>
<evidence type="ECO:0000313" key="2">
    <source>
        <dbReference type="EMBL" id="CDJ65856.1"/>
    </source>
</evidence>